<comment type="subcellular location">
    <subcellularLocation>
        <location evidence="1">Nucleus</location>
    </subcellularLocation>
</comment>
<dbReference type="GO" id="GO:0044611">
    <property type="term" value="C:nuclear pore inner ring"/>
    <property type="evidence" value="ECO:0007669"/>
    <property type="project" value="TreeGrafter"/>
</dbReference>
<dbReference type="STRING" id="246437.L9L1F9"/>
<dbReference type="PANTHER" id="PTHR31344">
    <property type="entry name" value="NUCLEAR PORE COMPLEX PROTEIN NUP205"/>
    <property type="match status" value="1"/>
</dbReference>
<organism evidence="5 6">
    <name type="scientific">Tupaia chinensis</name>
    <name type="common">Chinese tree shrew</name>
    <name type="synonym">Tupaia belangeri chinensis</name>
    <dbReference type="NCBI Taxonomy" id="246437"/>
    <lineage>
        <taxon>Eukaryota</taxon>
        <taxon>Metazoa</taxon>
        <taxon>Chordata</taxon>
        <taxon>Craniata</taxon>
        <taxon>Vertebrata</taxon>
        <taxon>Euteleostomi</taxon>
        <taxon>Mammalia</taxon>
        <taxon>Eutheria</taxon>
        <taxon>Euarchontoglires</taxon>
        <taxon>Scandentia</taxon>
        <taxon>Tupaiidae</taxon>
        <taxon>Tupaia</taxon>
    </lineage>
</organism>
<dbReference type="InParanoid" id="L9L1F9"/>
<dbReference type="PANTHER" id="PTHR31344:SF0">
    <property type="entry name" value="NUCLEAR PORE COMPLEX PROTEIN NUP205"/>
    <property type="match status" value="1"/>
</dbReference>
<evidence type="ECO:0000256" key="1">
    <source>
        <dbReference type="ARBA" id="ARBA00004123"/>
    </source>
</evidence>
<keyword evidence="4" id="KW-0539">Nucleus</keyword>
<dbReference type="Pfam" id="PF11894">
    <property type="entry name" value="Nup192"/>
    <property type="match status" value="4"/>
</dbReference>
<dbReference type="AlphaFoldDB" id="L9L1F9"/>
<reference evidence="6" key="2">
    <citation type="journal article" date="2013" name="Nat. Commun.">
        <title>Genome of the Chinese tree shrew.</title>
        <authorList>
            <person name="Fan Y."/>
            <person name="Huang Z.Y."/>
            <person name="Cao C.C."/>
            <person name="Chen C.S."/>
            <person name="Chen Y.X."/>
            <person name="Fan D.D."/>
            <person name="He J."/>
            <person name="Hou H.L."/>
            <person name="Hu L."/>
            <person name="Hu X.T."/>
            <person name="Jiang X.T."/>
            <person name="Lai R."/>
            <person name="Lang Y.S."/>
            <person name="Liang B."/>
            <person name="Liao S.G."/>
            <person name="Mu D."/>
            <person name="Ma Y.Y."/>
            <person name="Niu Y.Y."/>
            <person name="Sun X.Q."/>
            <person name="Xia J.Q."/>
            <person name="Xiao J."/>
            <person name="Xiong Z.Q."/>
            <person name="Xu L."/>
            <person name="Yang L."/>
            <person name="Zhang Y."/>
            <person name="Zhao W."/>
            <person name="Zhao X.D."/>
            <person name="Zheng Y.T."/>
            <person name="Zhou J.M."/>
            <person name="Zhu Y.B."/>
            <person name="Zhang G.J."/>
            <person name="Wang J."/>
            <person name="Yao Y.G."/>
        </authorList>
    </citation>
    <scope>NUCLEOTIDE SEQUENCE [LARGE SCALE GENOMIC DNA]</scope>
</reference>
<accession>L9L1F9</accession>
<comment type="similarity">
    <text evidence="2">Belongs to the NUP186/NUP192/NUP205 family.</text>
</comment>
<keyword evidence="6" id="KW-1185">Reference proteome</keyword>
<evidence type="ECO:0000313" key="6">
    <source>
        <dbReference type="Proteomes" id="UP000011518"/>
    </source>
</evidence>
<reference evidence="6" key="1">
    <citation type="submission" date="2012-07" db="EMBL/GenBank/DDBJ databases">
        <title>Genome of the Chinese tree shrew, a rising model animal genetically related to primates.</title>
        <authorList>
            <person name="Zhang G."/>
            <person name="Fan Y."/>
            <person name="Yao Y."/>
            <person name="Huang Z."/>
        </authorList>
    </citation>
    <scope>NUCLEOTIDE SEQUENCE [LARGE SCALE GENOMIC DNA]</scope>
</reference>
<proteinExistence type="inferred from homology"/>
<dbReference type="InterPro" id="IPR021827">
    <property type="entry name" value="Nup186/Nup192/Nup205"/>
</dbReference>
<evidence type="ECO:0000256" key="2">
    <source>
        <dbReference type="ARBA" id="ARBA00005892"/>
    </source>
</evidence>
<evidence type="ECO:0000256" key="3">
    <source>
        <dbReference type="ARBA" id="ARBA00022448"/>
    </source>
</evidence>
<gene>
    <name evidence="5" type="ORF">TREES_T100005147</name>
</gene>
<dbReference type="Proteomes" id="UP000011518">
    <property type="component" value="Unassembled WGS sequence"/>
</dbReference>
<dbReference type="GO" id="GO:0006999">
    <property type="term" value="P:nuclear pore organization"/>
    <property type="evidence" value="ECO:0007669"/>
    <property type="project" value="TreeGrafter"/>
</dbReference>
<name>L9L1F9_TUPCH</name>
<evidence type="ECO:0000313" key="5">
    <source>
        <dbReference type="EMBL" id="ELW68803.1"/>
    </source>
</evidence>
<keyword evidence="3" id="KW-0813">Transport</keyword>
<feature type="non-terminal residue" evidence="5">
    <location>
        <position position="1"/>
    </location>
</feature>
<protein>
    <submittedName>
        <fullName evidence="5">Nuclear pore complex protein Nup205</fullName>
    </submittedName>
</protein>
<evidence type="ECO:0000256" key="4">
    <source>
        <dbReference type="ARBA" id="ARBA00023242"/>
    </source>
</evidence>
<dbReference type="EMBL" id="KB320557">
    <property type="protein sequence ID" value="ELW68803.1"/>
    <property type="molecule type" value="Genomic_DNA"/>
</dbReference>
<dbReference type="GO" id="GO:0017056">
    <property type="term" value="F:structural constituent of nuclear pore"/>
    <property type="evidence" value="ECO:0007669"/>
    <property type="project" value="TreeGrafter"/>
</dbReference>
<sequence length="1148" mass="130422">AASLWGPYKDIWQTVGNALWRRQPEAVHLLDLILKKHKPDFISLFRNPPKNVQQHEKVQKASTEGVAIQGQQGTRLLPEQLIKEAFILSDLFDIGELAAVELLLAGEHQQPHFPGLTRGLVAVLLYWDGKRCIANSLKALIQSRRGKTWTLELSPELVSMITRFTDELMEQGLTYKILTLVSQIDVNNEFEKLQRERGKDDTLLLIGHLERVTVEANGSLDAVNLALLMALLYCFDISFIEQTTEERDDMIHQLPLLTERQYIATIHSRLQDSQPWKLPGLQAIIRLAWALALRGISQLPDVTALAEFTEADEAMAELAIADNVFLFLTESVVASENFYLEEFYIRRIHNLITDFLALMPMKVKQLRNRADEDARMIHMSLQMGNEPPISLRRDLEHLMLLIGELYKKNPFHLELALEYWCPSEPLQTPTIMGSYLGVAHQRPPQRQVVLSKFVRQMGDLLPPTIYIPYLKMLQGLANGPQCAHYCFSLLKVNGSSHVENIQGAGGSPVSWEHFFHSLMLYHEHLRKDLPSADSVQYRHLPLRGITQKEQDGLIAFLQLTSTIITWVVLSKFVRQMGDLLPPTIYIPYLKMLQGLANGPQCAHYCFSLLKVNGSSHVENIQGAGGSPVSWEHFFHSLMLYHEHLRKDLPSADSVQYRHLPLRGITQKEQDGLIAFLQLTSTIITWVVLSKFVRQMGDLLPPTIYIPYLKMLQGLANGPQCAHYCFSLLKVNGSSHVENIQGAGGSPVSWEHFFHSLMLYHEHLRKDLPSADSVQYRHLPLRGITQKEQDGLIAFLQLTSTIITWSENARLALCEHPQWTPVVVILGLLQCSIPPVLKAELLKTLAAFGKSPEIAASLWQSLEYTQILQTVRVPSQRQAIGIEVELNEIESRCEEYPLTRAFCQLISTLVESSFPSNLGAGLRPPGFDPYLQFLRDSVFLRFRTRAYRRAAEKWEVAEVVLEVFYKLLRDYEPQLEDFVDQFVELQGEEIIAYKPPGFSLMYHLLNESPMLELALSLLEEGVKQLDTYAPFPGKKHLEKAVQHCLALLNLTLQKENLFMDLLRESQLSLIVSPLEQLLQGINPRTKKADNVVNLARYLYHGNTNPELAFESAKILCCISCNSNIQKKLVGDFTHDQVTDLDVTVIFCAF</sequence>